<dbReference type="EMBL" id="VNIA01000003">
    <property type="protein sequence ID" value="TYP98249.1"/>
    <property type="molecule type" value="Genomic_DNA"/>
</dbReference>
<evidence type="ECO:0000256" key="8">
    <source>
        <dbReference type="SAM" id="Phobius"/>
    </source>
</evidence>
<feature type="transmembrane region" description="Helical" evidence="8">
    <location>
        <begin position="290"/>
        <end position="309"/>
    </location>
</feature>
<reference evidence="10 11" key="1">
    <citation type="submission" date="2019-07" db="EMBL/GenBank/DDBJ databases">
        <title>Genomic Encyclopedia of Type Strains, Phase IV (KMG-IV): sequencing the most valuable type-strain genomes for metagenomic binning, comparative biology and taxonomic classification.</title>
        <authorList>
            <person name="Goeker M."/>
        </authorList>
    </citation>
    <scope>NUCLEOTIDE SEQUENCE [LARGE SCALE GENOMIC DNA]</scope>
    <source>
        <strain evidence="10 11">DSM 18961</strain>
    </source>
</reference>
<keyword evidence="2" id="KW-1003">Cell membrane</keyword>
<comment type="subcellular location">
    <subcellularLocation>
        <location evidence="1">Cell membrane</location>
        <topology evidence="1">Multi-pass membrane protein</topology>
    </subcellularLocation>
</comment>
<sequence>MKIIQNANKLLIIFLIILFVVNIIQGYTTDLIADEAYYWVYSNFLDWGYFDHPPMVAVWITISKLFFSSGELSVRFFSAITLSVTFYLVWFLIQHPKKKEYTWLFILIVLTTSLFNVYGFITVPDAPLLFFMAIFLIGYQKYLKDKSLLSYSVLALSMAGMMYSKYQAALIIIFVILSNLKLLKDYKLWITTLVAILLFSPHLYWQYANDYPSFKYHLLERKENSIYHFRYTYMHFINMIAIIGFTFPIVYKALFKNLKTKDYFQRALNFIVMGFIIFFFISSFKGSTQAQWVVPISISLIIIPFNYLIENPRSRKSFLWLAGVTLVITTFLRFAMANDGMLPRQFDMHGNKKWVAKLDKKLDGKKPLFLNSYQNTSIYWFYSGKKSYQYNSWSSRKNQYDLLDYNNGFAFDEMIKIEYSKERYTTDSLIKRNKGKLFLSKIKNYKKENILLEIVETPIIKKNQLNHFKVVVQNPNHIDLNTVDFYIILKDKNKITLKTADKNDNPRKAEAIKAELFNGSINFLLPNFENKFTPEFIQIIGKANKETKPVRMSSIVNCNFKNE</sequence>
<dbReference type="InterPro" id="IPR038731">
    <property type="entry name" value="RgtA/B/C-like"/>
</dbReference>
<evidence type="ECO:0000256" key="3">
    <source>
        <dbReference type="ARBA" id="ARBA00022676"/>
    </source>
</evidence>
<comment type="caution">
    <text evidence="10">The sequence shown here is derived from an EMBL/GenBank/DDBJ whole genome shotgun (WGS) entry which is preliminary data.</text>
</comment>
<dbReference type="GO" id="GO:0009103">
    <property type="term" value="P:lipopolysaccharide biosynthetic process"/>
    <property type="evidence" value="ECO:0007669"/>
    <property type="project" value="UniProtKB-ARBA"/>
</dbReference>
<feature type="domain" description="Glycosyltransferase RgtA/B/C/D-like" evidence="9">
    <location>
        <begin position="51"/>
        <end position="205"/>
    </location>
</feature>
<feature type="transmembrane region" description="Helical" evidence="8">
    <location>
        <begin position="188"/>
        <end position="207"/>
    </location>
</feature>
<keyword evidence="4 10" id="KW-0808">Transferase</keyword>
<dbReference type="Pfam" id="PF13231">
    <property type="entry name" value="PMT_2"/>
    <property type="match status" value="1"/>
</dbReference>
<name>A0A5S5DUF1_9FLAO</name>
<evidence type="ECO:0000256" key="4">
    <source>
        <dbReference type="ARBA" id="ARBA00022679"/>
    </source>
</evidence>
<feature type="transmembrane region" description="Helical" evidence="8">
    <location>
        <begin position="267"/>
        <end position="284"/>
    </location>
</feature>
<keyword evidence="7 8" id="KW-0472">Membrane</keyword>
<accession>A0A5S5DUF1</accession>
<proteinExistence type="predicted"/>
<gene>
    <name evidence="10" type="ORF">C7447_103420</name>
</gene>
<dbReference type="InterPro" id="IPR050297">
    <property type="entry name" value="LipidA_mod_glycosyltrf_83"/>
</dbReference>
<feature type="transmembrane region" description="Helical" evidence="8">
    <location>
        <begin position="101"/>
        <end position="119"/>
    </location>
</feature>
<keyword evidence="11" id="KW-1185">Reference proteome</keyword>
<evidence type="ECO:0000256" key="7">
    <source>
        <dbReference type="ARBA" id="ARBA00023136"/>
    </source>
</evidence>
<protein>
    <submittedName>
        <fullName evidence="10">Dolichyl-phosphate-mannose-protein mannosyltransferase</fullName>
    </submittedName>
</protein>
<feature type="transmembrane region" description="Helical" evidence="8">
    <location>
        <begin position="149"/>
        <end position="176"/>
    </location>
</feature>
<dbReference type="OrthoDB" id="9813729at2"/>
<dbReference type="AlphaFoldDB" id="A0A5S5DUF1"/>
<keyword evidence="3 10" id="KW-0328">Glycosyltransferase</keyword>
<dbReference type="GO" id="GO:0016763">
    <property type="term" value="F:pentosyltransferase activity"/>
    <property type="evidence" value="ECO:0007669"/>
    <property type="project" value="TreeGrafter"/>
</dbReference>
<dbReference type="PANTHER" id="PTHR33908:SF11">
    <property type="entry name" value="MEMBRANE PROTEIN"/>
    <property type="match status" value="1"/>
</dbReference>
<keyword evidence="5 8" id="KW-0812">Transmembrane</keyword>
<feature type="transmembrane region" description="Helical" evidence="8">
    <location>
        <begin position="74"/>
        <end position="95"/>
    </location>
</feature>
<feature type="transmembrane region" description="Helical" evidence="8">
    <location>
        <begin position="233"/>
        <end position="255"/>
    </location>
</feature>
<dbReference type="PANTHER" id="PTHR33908">
    <property type="entry name" value="MANNOSYLTRANSFERASE YKCB-RELATED"/>
    <property type="match status" value="1"/>
</dbReference>
<dbReference type="GO" id="GO:0005886">
    <property type="term" value="C:plasma membrane"/>
    <property type="evidence" value="ECO:0007669"/>
    <property type="project" value="UniProtKB-SubCell"/>
</dbReference>
<dbReference type="RefSeq" id="WP_148870565.1">
    <property type="nucleotide sequence ID" value="NZ_VNIA01000003.1"/>
</dbReference>
<evidence type="ECO:0000256" key="2">
    <source>
        <dbReference type="ARBA" id="ARBA00022475"/>
    </source>
</evidence>
<evidence type="ECO:0000313" key="11">
    <source>
        <dbReference type="Proteomes" id="UP000323136"/>
    </source>
</evidence>
<keyword evidence="6 8" id="KW-1133">Transmembrane helix</keyword>
<organism evidence="10 11">
    <name type="scientific">Tenacibaculum adriaticum</name>
    <dbReference type="NCBI Taxonomy" id="413713"/>
    <lineage>
        <taxon>Bacteria</taxon>
        <taxon>Pseudomonadati</taxon>
        <taxon>Bacteroidota</taxon>
        <taxon>Flavobacteriia</taxon>
        <taxon>Flavobacteriales</taxon>
        <taxon>Flavobacteriaceae</taxon>
        <taxon>Tenacibaculum</taxon>
    </lineage>
</organism>
<dbReference type="Proteomes" id="UP000323136">
    <property type="component" value="Unassembled WGS sequence"/>
</dbReference>
<evidence type="ECO:0000313" key="10">
    <source>
        <dbReference type="EMBL" id="TYP98249.1"/>
    </source>
</evidence>
<evidence type="ECO:0000256" key="1">
    <source>
        <dbReference type="ARBA" id="ARBA00004651"/>
    </source>
</evidence>
<evidence type="ECO:0000256" key="5">
    <source>
        <dbReference type="ARBA" id="ARBA00022692"/>
    </source>
</evidence>
<evidence type="ECO:0000256" key="6">
    <source>
        <dbReference type="ARBA" id="ARBA00022989"/>
    </source>
</evidence>
<feature type="transmembrane region" description="Helical" evidence="8">
    <location>
        <begin position="318"/>
        <end position="336"/>
    </location>
</feature>
<evidence type="ECO:0000259" key="9">
    <source>
        <dbReference type="Pfam" id="PF13231"/>
    </source>
</evidence>